<name>A0A0F9IMU0_9ZZZZ</name>
<evidence type="ECO:0000313" key="1">
    <source>
        <dbReference type="EMBL" id="KKM46512.1"/>
    </source>
</evidence>
<accession>A0A0F9IMU0</accession>
<reference evidence="1" key="1">
    <citation type="journal article" date="2015" name="Nature">
        <title>Complex archaea that bridge the gap between prokaryotes and eukaryotes.</title>
        <authorList>
            <person name="Spang A."/>
            <person name="Saw J.H."/>
            <person name="Jorgensen S.L."/>
            <person name="Zaremba-Niedzwiedzka K."/>
            <person name="Martijn J."/>
            <person name="Lind A.E."/>
            <person name="van Eijk R."/>
            <person name="Schleper C."/>
            <person name="Guy L."/>
            <person name="Ettema T.J."/>
        </authorList>
    </citation>
    <scope>NUCLEOTIDE SEQUENCE</scope>
</reference>
<sequence>MVNLREAWRIFSLTDWTEYVALTGQQTKEYNLIVSCGLVDLLEGGNAHTLLWAMFPEGTTTGDRFRDVTNGLVIPPPLEEYNGEYNYQRQKQPA</sequence>
<proteinExistence type="predicted"/>
<dbReference type="EMBL" id="LAZR01012036">
    <property type="protein sequence ID" value="KKM46512.1"/>
    <property type="molecule type" value="Genomic_DNA"/>
</dbReference>
<feature type="non-terminal residue" evidence="1">
    <location>
        <position position="94"/>
    </location>
</feature>
<protein>
    <submittedName>
        <fullName evidence="1">Uncharacterized protein</fullName>
    </submittedName>
</protein>
<organism evidence="1">
    <name type="scientific">marine sediment metagenome</name>
    <dbReference type="NCBI Taxonomy" id="412755"/>
    <lineage>
        <taxon>unclassified sequences</taxon>
        <taxon>metagenomes</taxon>
        <taxon>ecological metagenomes</taxon>
    </lineage>
</organism>
<dbReference type="AlphaFoldDB" id="A0A0F9IMU0"/>
<gene>
    <name evidence="1" type="ORF">LCGC14_1559800</name>
</gene>
<comment type="caution">
    <text evidence="1">The sequence shown here is derived from an EMBL/GenBank/DDBJ whole genome shotgun (WGS) entry which is preliminary data.</text>
</comment>